<gene>
    <name evidence="1" type="ORF">RF55_24918</name>
</gene>
<organism evidence="1 2">
    <name type="scientific">Lasius niger</name>
    <name type="common">Black garden ant</name>
    <dbReference type="NCBI Taxonomy" id="67767"/>
    <lineage>
        <taxon>Eukaryota</taxon>
        <taxon>Metazoa</taxon>
        <taxon>Ecdysozoa</taxon>
        <taxon>Arthropoda</taxon>
        <taxon>Hexapoda</taxon>
        <taxon>Insecta</taxon>
        <taxon>Pterygota</taxon>
        <taxon>Neoptera</taxon>
        <taxon>Endopterygota</taxon>
        <taxon>Hymenoptera</taxon>
        <taxon>Apocrita</taxon>
        <taxon>Aculeata</taxon>
        <taxon>Formicoidea</taxon>
        <taxon>Formicidae</taxon>
        <taxon>Formicinae</taxon>
        <taxon>Lasius</taxon>
        <taxon>Lasius</taxon>
    </lineage>
</organism>
<feature type="non-terminal residue" evidence="1">
    <location>
        <position position="1"/>
    </location>
</feature>
<proteinExistence type="predicted"/>
<dbReference type="PaxDb" id="67767-A0A0J7JUN4"/>
<sequence>ATQTISGSRLPSLASSMPLFPSRSPLTMAVIRTGWEPTTPLFTRSWTLRSCALSPPLKSATGSLSSSRYRPVPTRIRWICSTSTARPLSKPRLEGQTARPVYCERRQTKYAELESLRCSNSRRRTCMKSCWIGSSPTDTR</sequence>
<evidence type="ECO:0000313" key="2">
    <source>
        <dbReference type="Proteomes" id="UP000036403"/>
    </source>
</evidence>
<comment type="caution">
    <text evidence="1">The sequence shown here is derived from an EMBL/GenBank/DDBJ whole genome shotgun (WGS) entry which is preliminary data.</text>
</comment>
<feature type="non-terminal residue" evidence="1">
    <location>
        <position position="140"/>
    </location>
</feature>
<protein>
    <submittedName>
        <fullName evidence="1">3-dehydroquinate synthase</fullName>
    </submittedName>
</protein>
<accession>A0A0J7JUN4</accession>
<name>A0A0J7JUN4_LASNI</name>
<dbReference type="AlphaFoldDB" id="A0A0J7JUN4"/>
<dbReference type="Proteomes" id="UP000036403">
    <property type="component" value="Unassembled WGS sequence"/>
</dbReference>
<reference evidence="1 2" key="1">
    <citation type="submission" date="2015-04" db="EMBL/GenBank/DDBJ databases">
        <title>Lasius niger genome sequencing.</title>
        <authorList>
            <person name="Konorov E.A."/>
            <person name="Nikitin M.A."/>
            <person name="Kirill M.V."/>
            <person name="Chang P."/>
        </authorList>
    </citation>
    <scope>NUCLEOTIDE SEQUENCE [LARGE SCALE GENOMIC DNA]</scope>
    <source>
        <tissue evidence="1">Whole</tissue>
    </source>
</reference>
<keyword evidence="2" id="KW-1185">Reference proteome</keyword>
<evidence type="ECO:0000313" key="1">
    <source>
        <dbReference type="EMBL" id="KMQ81872.1"/>
    </source>
</evidence>
<dbReference type="EMBL" id="LBMM01030743">
    <property type="protein sequence ID" value="KMQ81872.1"/>
    <property type="molecule type" value="Genomic_DNA"/>
</dbReference>